<dbReference type="PROSITE" id="PS50109">
    <property type="entry name" value="HIS_KIN"/>
    <property type="match status" value="1"/>
</dbReference>
<evidence type="ECO:0000259" key="12">
    <source>
        <dbReference type="PROSITE" id="PS50110"/>
    </source>
</evidence>
<dbReference type="InterPro" id="IPR005467">
    <property type="entry name" value="His_kinase_dom"/>
</dbReference>
<keyword evidence="6 10" id="KW-1133">Transmembrane helix</keyword>
<dbReference type="InterPro" id="IPR036890">
    <property type="entry name" value="HATPase_C_sf"/>
</dbReference>
<comment type="catalytic activity">
    <reaction evidence="1">
        <text>ATP + protein L-histidine = ADP + protein N-phospho-L-histidine.</text>
        <dbReference type="EC" id="2.7.13.3"/>
    </reaction>
</comment>
<evidence type="ECO:0000259" key="11">
    <source>
        <dbReference type="PROSITE" id="PS50109"/>
    </source>
</evidence>
<dbReference type="SUPFAM" id="SSF55785">
    <property type="entry name" value="PYP-like sensor domain (PAS domain)"/>
    <property type="match status" value="1"/>
</dbReference>
<comment type="caution">
    <text evidence="14">The sequence shown here is derived from an EMBL/GenBank/DDBJ whole genome shotgun (WGS) entry which is preliminary data.</text>
</comment>
<name>A0ABT7EPS4_9GAMM</name>
<dbReference type="SUPFAM" id="SSF52172">
    <property type="entry name" value="CheY-like"/>
    <property type="match status" value="1"/>
</dbReference>
<dbReference type="SUPFAM" id="SSF47384">
    <property type="entry name" value="Homodimeric domain of signal transducing histidine kinase"/>
    <property type="match status" value="1"/>
</dbReference>
<dbReference type="CDD" id="cd00130">
    <property type="entry name" value="PAS"/>
    <property type="match status" value="1"/>
</dbReference>
<dbReference type="InterPro" id="IPR004358">
    <property type="entry name" value="Sig_transdc_His_kin-like_C"/>
</dbReference>
<dbReference type="InterPro" id="IPR011006">
    <property type="entry name" value="CheY-like_superfamily"/>
</dbReference>
<dbReference type="PROSITE" id="PS50110">
    <property type="entry name" value="RESPONSE_REGULATORY"/>
    <property type="match status" value="1"/>
</dbReference>
<dbReference type="SMART" id="SM00448">
    <property type="entry name" value="REC"/>
    <property type="match status" value="1"/>
</dbReference>
<keyword evidence="15" id="KW-1185">Reference proteome</keyword>
<gene>
    <name evidence="14" type="ORF">QNM18_18575</name>
</gene>
<dbReference type="Pfam" id="PF00512">
    <property type="entry name" value="HisKA"/>
    <property type="match status" value="1"/>
</dbReference>
<evidence type="ECO:0000256" key="3">
    <source>
        <dbReference type="ARBA" id="ARBA00012438"/>
    </source>
</evidence>
<evidence type="ECO:0000256" key="9">
    <source>
        <dbReference type="PROSITE-ProRule" id="PRU00169"/>
    </source>
</evidence>
<dbReference type="Pfam" id="PF02518">
    <property type="entry name" value="HATPase_c"/>
    <property type="match status" value="1"/>
</dbReference>
<dbReference type="PROSITE" id="PS50839">
    <property type="entry name" value="CHASE"/>
    <property type="match status" value="1"/>
</dbReference>
<dbReference type="EMBL" id="JASJUT010000009">
    <property type="protein sequence ID" value="MDK2597062.1"/>
    <property type="molecule type" value="Genomic_DNA"/>
</dbReference>
<dbReference type="InterPro" id="IPR013656">
    <property type="entry name" value="PAS_4"/>
</dbReference>
<dbReference type="SUPFAM" id="SSF55874">
    <property type="entry name" value="ATPase domain of HSP90 chaperone/DNA topoisomerase II/histidine kinase"/>
    <property type="match status" value="1"/>
</dbReference>
<proteinExistence type="predicted"/>
<keyword evidence="8 10" id="KW-0472">Membrane</keyword>
<feature type="transmembrane region" description="Helical" evidence="10">
    <location>
        <begin position="6"/>
        <end position="25"/>
    </location>
</feature>
<dbReference type="SMART" id="SM00387">
    <property type="entry name" value="HATPase_c"/>
    <property type="match status" value="1"/>
</dbReference>
<dbReference type="CDD" id="cd17546">
    <property type="entry name" value="REC_hyHK_CKI1_RcsC-like"/>
    <property type="match status" value="1"/>
</dbReference>
<evidence type="ECO:0000256" key="1">
    <source>
        <dbReference type="ARBA" id="ARBA00000085"/>
    </source>
</evidence>
<evidence type="ECO:0000256" key="5">
    <source>
        <dbReference type="ARBA" id="ARBA00022692"/>
    </source>
</evidence>
<dbReference type="InterPro" id="IPR001789">
    <property type="entry name" value="Sig_transdc_resp-reg_receiver"/>
</dbReference>
<dbReference type="InterPro" id="IPR042240">
    <property type="entry name" value="CHASE_sf"/>
</dbReference>
<accession>A0ABT7EPS4</accession>
<dbReference type="Proteomes" id="UP001231915">
    <property type="component" value="Unassembled WGS sequence"/>
</dbReference>
<dbReference type="PRINTS" id="PR00344">
    <property type="entry name" value="BCTRLSENSOR"/>
</dbReference>
<evidence type="ECO:0000256" key="6">
    <source>
        <dbReference type="ARBA" id="ARBA00022989"/>
    </source>
</evidence>
<dbReference type="InterPro" id="IPR003594">
    <property type="entry name" value="HATPase_dom"/>
</dbReference>
<dbReference type="RefSeq" id="WP_284138107.1">
    <property type="nucleotide sequence ID" value="NZ_JASJUT010000009.1"/>
</dbReference>
<dbReference type="CDD" id="cd00082">
    <property type="entry name" value="HisKA"/>
    <property type="match status" value="1"/>
</dbReference>
<protein>
    <recommendedName>
        <fullName evidence="3">histidine kinase</fullName>
        <ecNumber evidence="3">2.7.13.3</ecNumber>
    </recommendedName>
</protein>
<keyword evidence="7" id="KW-0902">Two-component regulatory system</keyword>
<dbReference type="PANTHER" id="PTHR45339">
    <property type="entry name" value="HYBRID SIGNAL TRANSDUCTION HISTIDINE KINASE J"/>
    <property type="match status" value="1"/>
</dbReference>
<keyword evidence="4 9" id="KW-0597">Phosphoprotein</keyword>
<evidence type="ECO:0000256" key="4">
    <source>
        <dbReference type="ARBA" id="ARBA00022553"/>
    </source>
</evidence>
<comment type="subcellular location">
    <subcellularLocation>
        <location evidence="2">Membrane</location>
    </subcellularLocation>
</comment>
<dbReference type="SMART" id="SM00388">
    <property type="entry name" value="HisKA"/>
    <property type="match status" value="1"/>
</dbReference>
<dbReference type="Gene3D" id="3.30.565.10">
    <property type="entry name" value="Histidine kinase-like ATPase, C-terminal domain"/>
    <property type="match status" value="1"/>
</dbReference>
<dbReference type="EC" id="2.7.13.3" evidence="3"/>
<sequence>MNNKSKIIFLALFGTLFNVTVFLLLNFNQEQSIEKDYYFESVHVVSALKKEAALNFEVLRQLQQIYSEFGEISPGSFSNVTHFALATYPTIQALEWIPNILHSERAEYELQQSTIYTGFHIKQRNASGEFERVEEKERYFPVGVVEPVVGNEAAIGFDLSSSPARRVTLEKSARKNQMLATAGINLVQVESEDKGFLVFLPVYAKKGAKHTLANVKGFVLGVYQSTDILRKSLSDAAKNHSSVKIFDQTDTANPTLITSYAPANFTPSDHKIKFPPLNIAGRSWVVEASPSQQYIDENKTFTPMVSAIIGFVILFVFLNSYYRTVNYAQSVEDEVKKRTKELEQSRYFIESLTNAVPVLLAYIDKQEKYHFVNQKYLSLFNKNISEFTNVNVAQMMNEKQYSLIKPDLDRALNGKAAEIIEEFFITGKQYWLRISFTPKVDDSTNVEGIFISIEDMTQQINDRNQMEEYAQKIEFDSWAIEDARDKAEEATRLKSKFLANMSHEIRTPLSGVMGLLQLVSDTELTSEQHEYIELAHSSANSLLTIINDILDLSKVEAGRLEIESRSFCIYEKVKGVQQTYQLLAHEKGLAFEFQSNLQQKVEIIGDEVRILQIINNLMNNALKFTKSGKINLITNLIDLTGRDAKLEIKVSDTGIGVDKHLLSNLFDAFEQADSSTSREFGGTGLGLTISRKLAELMNGNITVESEVGVGTTFTCTLATEMSQNQRSNEPATATQKITLFDGITGLIVEDNPVNQMIAKKVLDGLGVETVIVGNGQEALDALNSAGTHFDIVFMDCMMPIMDGYEASQLIKADDHLSSIPIIAMTANAMQGDREKCIAAGMDEYISKPLNKHVLEAVLQNIFQSSTR</sequence>
<evidence type="ECO:0000313" key="14">
    <source>
        <dbReference type="EMBL" id="MDK2597062.1"/>
    </source>
</evidence>
<feature type="modified residue" description="4-aspartylphosphate" evidence="9">
    <location>
        <position position="795"/>
    </location>
</feature>
<organism evidence="14 15">
    <name type="scientific">Pseudoalteromonas obscura</name>
    <dbReference type="NCBI Taxonomy" id="3048491"/>
    <lineage>
        <taxon>Bacteria</taxon>
        <taxon>Pseudomonadati</taxon>
        <taxon>Pseudomonadota</taxon>
        <taxon>Gammaproteobacteria</taxon>
        <taxon>Alteromonadales</taxon>
        <taxon>Pseudoalteromonadaceae</taxon>
        <taxon>Pseudoalteromonas</taxon>
    </lineage>
</organism>
<dbReference type="InterPro" id="IPR035965">
    <property type="entry name" value="PAS-like_dom_sf"/>
</dbReference>
<dbReference type="Pfam" id="PF03924">
    <property type="entry name" value="CHASE"/>
    <property type="match status" value="1"/>
</dbReference>
<evidence type="ECO:0000256" key="7">
    <source>
        <dbReference type="ARBA" id="ARBA00023012"/>
    </source>
</evidence>
<keyword evidence="5 10" id="KW-0812">Transmembrane</keyword>
<feature type="domain" description="Histidine kinase" evidence="11">
    <location>
        <begin position="500"/>
        <end position="721"/>
    </location>
</feature>
<dbReference type="Pfam" id="PF00072">
    <property type="entry name" value="Response_reg"/>
    <property type="match status" value="1"/>
</dbReference>
<feature type="domain" description="Response regulatory" evidence="12">
    <location>
        <begin position="744"/>
        <end position="862"/>
    </location>
</feature>
<dbReference type="InterPro" id="IPR006189">
    <property type="entry name" value="CHASE_dom"/>
</dbReference>
<dbReference type="Gene3D" id="3.30.450.20">
    <property type="entry name" value="PAS domain"/>
    <property type="match status" value="1"/>
</dbReference>
<evidence type="ECO:0000259" key="13">
    <source>
        <dbReference type="PROSITE" id="PS50839"/>
    </source>
</evidence>
<evidence type="ECO:0000256" key="2">
    <source>
        <dbReference type="ARBA" id="ARBA00004370"/>
    </source>
</evidence>
<evidence type="ECO:0000256" key="8">
    <source>
        <dbReference type="ARBA" id="ARBA00023136"/>
    </source>
</evidence>
<feature type="domain" description="CHASE" evidence="13">
    <location>
        <begin position="68"/>
        <end position="287"/>
    </location>
</feature>
<dbReference type="SMART" id="SM01079">
    <property type="entry name" value="CHASE"/>
    <property type="match status" value="1"/>
</dbReference>
<dbReference type="Gene3D" id="3.40.50.2300">
    <property type="match status" value="1"/>
</dbReference>
<dbReference type="InterPro" id="IPR003661">
    <property type="entry name" value="HisK_dim/P_dom"/>
</dbReference>
<evidence type="ECO:0000313" key="15">
    <source>
        <dbReference type="Proteomes" id="UP001231915"/>
    </source>
</evidence>
<dbReference type="Gene3D" id="1.10.287.130">
    <property type="match status" value="1"/>
</dbReference>
<dbReference type="PANTHER" id="PTHR45339:SF1">
    <property type="entry name" value="HYBRID SIGNAL TRANSDUCTION HISTIDINE KINASE J"/>
    <property type="match status" value="1"/>
</dbReference>
<dbReference type="Pfam" id="PF08448">
    <property type="entry name" value="PAS_4"/>
    <property type="match status" value="1"/>
</dbReference>
<dbReference type="InterPro" id="IPR036097">
    <property type="entry name" value="HisK_dim/P_sf"/>
</dbReference>
<dbReference type="InterPro" id="IPR000014">
    <property type="entry name" value="PAS"/>
</dbReference>
<dbReference type="Gene3D" id="3.30.450.350">
    <property type="entry name" value="CHASE domain"/>
    <property type="match status" value="1"/>
</dbReference>
<evidence type="ECO:0000256" key="10">
    <source>
        <dbReference type="SAM" id="Phobius"/>
    </source>
</evidence>
<dbReference type="CDD" id="cd16922">
    <property type="entry name" value="HATPase_EvgS-ArcB-TorS-like"/>
    <property type="match status" value="1"/>
</dbReference>
<reference evidence="14 15" key="1">
    <citation type="submission" date="2023-05" db="EMBL/GenBank/DDBJ databases">
        <title>Pseudoalteromonas ardens sp. nov., Pseudoalteromonas obscura sp. nov., and Pseudoalteromonas umbrosa sp. nov., isolated from the coral Montipora capitata.</title>
        <authorList>
            <person name="Thomas E.M."/>
            <person name="Smith E.M."/>
            <person name="Papke E."/>
            <person name="Shlafstein M.D."/>
            <person name="Oline D.K."/>
            <person name="Videau P."/>
            <person name="Saw J.H."/>
            <person name="Strangman W.K."/>
            <person name="Ushijima B."/>
        </authorList>
    </citation>
    <scope>NUCLEOTIDE SEQUENCE [LARGE SCALE GENOMIC DNA]</scope>
    <source>
        <strain evidence="14 15">P94</strain>
    </source>
</reference>